<reference evidence="2" key="1">
    <citation type="submission" date="2018-12" db="EMBL/GenBank/DDBJ databases">
        <authorList>
            <person name="Jadhav K."/>
            <person name="Kushwaha B."/>
            <person name="Jadhav I."/>
        </authorList>
    </citation>
    <scope>NUCLEOTIDE SEQUENCE [LARGE SCALE GENOMIC DNA]</scope>
    <source>
        <strain evidence="2">SBS 10</strain>
    </source>
</reference>
<dbReference type="Gene3D" id="3.40.50.12030">
    <property type="entry name" value="Uncharacterised protein family UPF0261, NC domain"/>
    <property type="match status" value="1"/>
</dbReference>
<sequence length="61" mass="6125">MRGWGAGSARSSTAAGAIALPAARRRVSALDAPGHPFHDPQADAALFAALEATVRQTPSAA</sequence>
<dbReference type="AlphaFoldDB" id="A0A432JL72"/>
<feature type="domain" description="UPF0261" evidence="1">
    <location>
        <begin position="12"/>
        <end position="57"/>
    </location>
</feature>
<dbReference type="InterPro" id="IPR056778">
    <property type="entry name" value="UPF0261_C"/>
</dbReference>
<dbReference type="Pfam" id="PF23189">
    <property type="entry name" value="UPF0261_C"/>
    <property type="match status" value="1"/>
</dbReference>
<organism evidence="2">
    <name type="scientific">Billgrantia gudaonensis</name>
    <dbReference type="NCBI Taxonomy" id="376427"/>
    <lineage>
        <taxon>Bacteria</taxon>
        <taxon>Pseudomonadati</taxon>
        <taxon>Pseudomonadota</taxon>
        <taxon>Gammaproteobacteria</taxon>
        <taxon>Oceanospirillales</taxon>
        <taxon>Halomonadaceae</taxon>
        <taxon>Billgrantia</taxon>
    </lineage>
</organism>
<protein>
    <recommendedName>
        <fullName evidence="1">UPF0261 domain-containing protein</fullName>
    </recommendedName>
</protein>
<dbReference type="EMBL" id="RXHI01000006">
    <property type="protein sequence ID" value="RUA22943.1"/>
    <property type="molecule type" value="Genomic_DNA"/>
</dbReference>
<evidence type="ECO:0000313" key="2">
    <source>
        <dbReference type="EMBL" id="RUA22943.1"/>
    </source>
</evidence>
<name>A0A432JL72_9GAMM</name>
<proteinExistence type="predicted"/>
<accession>A0A432JL72</accession>
<gene>
    <name evidence="2" type="ORF">DSL92_02625</name>
</gene>
<evidence type="ECO:0000259" key="1">
    <source>
        <dbReference type="Pfam" id="PF23189"/>
    </source>
</evidence>
<comment type="caution">
    <text evidence="2">The sequence shown here is derived from an EMBL/GenBank/DDBJ whole genome shotgun (WGS) entry which is preliminary data.</text>
</comment>